<feature type="transmembrane region" description="Helical" evidence="1">
    <location>
        <begin position="12"/>
        <end position="38"/>
    </location>
</feature>
<dbReference type="RefSeq" id="WP_189091012.1">
    <property type="nucleotide sequence ID" value="NZ_BMQL01000014.1"/>
</dbReference>
<comment type="caution">
    <text evidence="2">The sequence shown here is derived from an EMBL/GenBank/DDBJ whole genome shotgun (WGS) entry which is preliminary data.</text>
</comment>
<accession>A0A918C9J3</accession>
<evidence type="ECO:0000313" key="3">
    <source>
        <dbReference type="Proteomes" id="UP000603865"/>
    </source>
</evidence>
<feature type="transmembrane region" description="Helical" evidence="1">
    <location>
        <begin position="150"/>
        <end position="171"/>
    </location>
</feature>
<feature type="transmembrane region" description="Helical" evidence="1">
    <location>
        <begin position="235"/>
        <end position="254"/>
    </location>
</feature>
<keyword evidence="3" id="KW-1185">Reference proteome</keyword>
<evidence type="ECO:0000313" key="2">
    <source>
        <dbReference type="EMBL" id="GGR12486.1"/>
    </source>
</evidence>
<reference evidence="2" key="2">
    <citation type="submission" date="2020-09" db="EMBL/GenBank/DDBJ databases">
        <authorList>
            <person name="Sun Q."/>
            <person name="Ohkuma M."/>
        </authorList>
    </citation>
    <scope>NUCLEOTIDE SEQUENCE</scope>
    <source>
        <strain evidence="2">JCM 31311</strain>
    </source>
</reference>
<name>A0A918C9J3_9DEIO</name>
<gene>
    <name evidence="2" type="ORF">GCM10008957_26760</name>
</gene>
<dbReference type="AlphaFoldDB" id="A0A918C9J3"/>
<protein>
    <submittedName>
        <fullName evidence="2">Membrane protein</fullName>
    </submittedName>
</protein>
<feature type="transmembrane region" description="Helical" evidence="1">
    <location>
        <begin position="209"/>
        <end position="228"/>
    </location>
</feature>
<evidence type="ECO:0000256" key="1">
    <source>
        <dbReference type="SAM" id="Phobius"/>
    </source>
</evidence>
<reference evidence="2" key="1">
    <citation type="journal article" date="2014" name="Int. J. Syst. Evol. Microbiol.">
        <title>Complete genome sequence of Corynebacterium casei LMG S-19264T (=DSM 44701T), isolated from a smear-ripened cheese.</title>
        <authorList>
            <consortium name="US DOE Joint Genome Institute (JGI-PGF)"/>
            <person name="Walter F."/>
            <person name="Albersmeier A."/>
            <person name="Kalinowski J."/>
            <person name="Ruckert C."/>
        </authorList>
    </citation>
    <scope>NUCLEOTIDE SEQUENCE</scope>
    <source>
        <strain evidence="2">JCM 31311</strain>
    </source>
</reference>
<feature type="transmembrane region" description="Helical" evidence="1">
    <location>
        <begin position="299"/>
        <end position="318"/>
    </location>
</feature>
<keyword evidence="1" id="KW-0812">Transmembrane</keyword>
<keyword evidence="1" id="KW-0472">Membrane</keyword>
<proteinExistence type="predicted"/>
<sequence>MNEGRMGEAAAAPRLIGVSAAVALIISLLLVVFVWPAVHTAPNHLPLALVAPPAVAQQIRQRLETARPGAFDLTGYDTEVQARQAILQREVYGALLATPKGPRILTASAASPAVAQLLTQIAGTLATPDSAAGKLVEDVVPATQDDPRQAGLGAAALPLVLSGMLSGLLLTRNFARGRERVTGALLIAVFSGFAVAGILQGGFGTLGGSYWINGLCLSLGIGATVSLILGLEANLGVAGLGLGAAILMLLGNPFSALSSAPQMYPGVWGAVGQLLPPGAIGTLLRSTAFFDGFGSGAPVLVLSVWLLAGLALVAFGSARKRGDLRVRQTISAGM</sequence>
<dbReference type="EMBL" id="BMQL01000014">
    <property type="protein sequence ID" value="GGR12486.1"/>
    <property type="molecule type" value="Genomic_DNA"/>
</dbReference>
<feature type="transmembrane region" description="Helical" evidence="1">
    <location>
        <begin position="183"/>
        <end position="203"/>
    </location>
</feature>
<keyword evidence="1" id="KW-1133">Transmembrane helix</keyword>
<dbReference type="Proteomes" id="UP000603865">
    <property type="component" value="Unassembled WGS sequence"/>
</dbReference>
<organism evidence="2 3">
    <name type="scientific">Deinococcus ruber</name>
    <dbReference type="NCBI Taxonomy" id="1848197"/>
    <lineage>
        <taxon>Bacteria</taxon>
        <taxon>Thermotogati</taxon>
        <taxon>Deinococcota</taxon>
        <taxon>Deinococci</taxon>
        <taxon>Deinococcales</taxon>
        <taxon>Deinococcaceae</taxon>
        <taxon>Deinococcus</taxon>
    </lineage>
</organism>